<comment type="caution">
    <text evidence="1">The sequence shown here is derived from an EMBL/GenBank/DDBJ whole genome shotgun (WGS) entry which is preliminary data.</text>
</comment>
<gene>
    <name evidence="1" type="ORF">DID88_000606</name>
</gene>
<organism evidence="1 2">
    <name type="scientific">Monilinia fructigena</name>
    <dbReference type="NCBI Taxonomy" id="38457"/>
    <lineage>
        <taxon>Eukaryota</taxon>
        <taxon>Fungi</taxon>
        <taxon>Dikarya</taxon>
        <taxon>Ascomycota</taxon>
        <taxon>Pezizomycotina</taxon>
        <taxon>Leotiomycetes</taxon>
        <taxon>Helotiales</taxon>
        <taxon>Sclerotiniaceae</taxon>
        <taxon>Monilinia</taxon>
    </lineage>
</organism>
<keyword evidence="2" id="KW-1185">Reference proteome</keyword>
<dbReference type="Proteomes" id="UP000249056">
    <property type="component" value="Unassembled WGS sequence"/>
</dbReference>
<dbReference type="EMBL" id="QKRW01000045">
    <property type="protein sequence ID" value="RAL59980.1"/>
    <property type="molecule type" value="Genomic_DNA"/>
</dbReference>
<proteinExistence type="predicted"/>
<evidence type="ECO:0000313" key="1">
    <source>
        <dbReference type="EMBL" id="RAL59980.1"/>
    </source>
</evidence>
<sequence>MHRLVRDYLSGKMSVTGGPPPHRPLAHQAMAHTLNLANFVPALPSRVVPGPRDQTLTDPAAQKSQELALEHTTKLIDLWFLADKVLMPELQNAAIIAIDALRFFTPLQGLPVDICISIYAKTPAGSPLRKYLADTTLRRLHPNAEDQGEDFPVGYVGRYLQSGQGCGF</sequence>
<name>A0A395IIB6_9HELO</name>
<accession>A0A395IIB6</accession>
<dbReference type="OrthoDB" id="194443at2759"/>
<reference evidence="1 2" key="1">
    <citation type="submission" date="2018-06" db="EMBL/GenBank/DDBJ databases">
        <title>Genome Sequence of the Brown Rot Fungal Pathogen Monilinia fructigena.</title>
        <authorList>
            <person name="Landi L."/>
            <person name="De Miccolis Angelini R.M."/>
            <person name="Pollastro S."/>
            <person name="Abate D."/>
            <person name="Faretra F."/>
            <person name="Romanazzi G."/>
        </authorList>
    </citation>
    <scope>NUCLEOTIDE SEQUENCE [LARGE SCALE GENOMIC DNA]</scope>
    <source>
        <strain evidence="1 2">Mfrg269</strain>
    </source>
</reference>
<dbReference type="AlphaFoldDB" id="A0A395IIB6"/>
<protein>
    <submittedName>
        <fullName evidence="1">Uncharacterized protein</fullName>
    </submittedName>
</protein>
<evidence type="ECO:0000313" key="2">
    <source>
        <dbReference type="Proteomes" id="UP000249056"/>
    </source>
</evidence>